<evidence type="ECO:0000313" key="10">
    <source>
        <dbReference type="EMBL" id="PVY45208.1"/>
    </source>
</evidence>
<feature type="binding site" evidence="9">
    <location>
        <position position="254"/>
    </location>
    <ligand>
        <name>Mn(2+)</name>
        <dbReference type="ChEBI" id="CHEBI:29035"/>
    </ligand>
</feature>
<evidence type="ECO:0000256" key="2">
    <source>
        <dbReference type="ARBA" id="ARBA00022723"/>
    </source>
</evidence>
<dbReference type="InterPro" id="IPR042211">
    <property type="entry name" value="CRISPR-assoc_Cas1_N"/>
</dbReference>
<dbReference type="Gene3D" id="3.100.10.20">
    <property type="entry name" value="CRISPR-associated endonuclease Cas1, N-terminal domain"/>
    <property type="match status" value="1"/>
</dbReference>
<keyword evidence="2 9" id="KW-0479">Metal-binding</keyword>
<feature type="binding site" evidence="9">
    <location>
        <position position="239"/>
    </location>
    <ligand>
        <name>Mn(2+)</name>
        <dbReference type="ChEBI" id="CHEBI:29035"/>
    </ligand>
</feature>
<accession>A0A2U1B967</accession>
<dbReference type="InterPro" id="IPR002729">
    <property type="entry name" value="CRISPR-assoc_Cas1"/>
</dbReference>
<dbReference type="AlphaFoldDB" id="A0A2U1B967"/>
<keyword evidence="3 9" id="KW-0255">Endonuclease</keyword>
<dbReference type="GO" id="GO:0051607">
    <property type="term" value="P:defense response to virus"/>
    <property type="evidence" value="ECO:0007669"/>
    <property type="project" value="UniProtKB-UniRule"/>
</dbReference>
<keyword evidence="8 9" id="KW-0464">Manganese</keyword>
<evidence type="ECO:0000256" key="7">
    <source>
        <dbReference type="ARBA" id="ARBA00023125"/>
    </source>
</evidence>
<dbReference type="Proteomes" id="UP000245959">
    <property type="component" value="Unassembled WGS sequence"/>
</dbReference>
<evidence type="ECO:0000256" key="6">
    <source>
        <dbReference type="ARBA" id="ARBA00023118"/>
    </source>
</evidence>
<keyword evidence="6 9" id="KW-0051">Antiviral defense</keyword>
<keyword evidence="11" id="KW-1185">Reference proteome</keyword>
<protein>
    <recommendedName>
        <fullName evidence="9">CRISPR-associated endonuclease Cas1</fullName>
        <ecNumber evidence="9">3.1.-.-</ecNumber>
    </recommendedName>
</protein>
<dbReference type="RefSeq" id="WP_165832798.1">
    <property type="nucleotide sequence ID" value="NZ_CABMMC010000020.1"/>
</dbReference>
<dbReference type="EC" id="3.1.-.-" evidence="9"/>
<name>A0A2U1B967_9BACT</name>
<evidence type="ECO:0000313" key="11">
    <source>
        <dbReference type="Proteomes" id="UP000245959"/>
    </source>
</evidence>
<evidence type="ECO:0000256" key="1">
    <source>
        <dbReference type="ARBA" id="ARBA00022722"/>
    </source>
</evidence>
<keyword evidence="4 9" id="KW-0378">Hydrolase</keyword>
<dbReference type="GO" id="GO:0046872">
    <property type="term" value="F:metal ion binding"/>
    <property type="evidence" value="ECO:0007669"/>
    <property type="project" value="UniProtKB-UniRule"/>
</dbReference>
<keyword evidence="7 9" id="KW-0238">DNA-binding</keyword>
<proteinExistence type="inferred from homology"/>
<dbReference type="GO" id="GO:0043571">
    <property type="term" value="P:maintenance of CRISPR repeat elements"/>
    <property type="evidence" value="ECO:0007669"/>
    <property type="project" value="UniProtKB-UniRule"/>
</dbReference>
<evidence type="ECO:0000256" key="8">
    <source>
        <dbReference type="ARBA" id="ARBA00023211"/>
    </source>
</evidence>
<dbReference type="NCBIfam" id="TIGR00287">
    <property type="entry name" value="cas1"/>
    <property type="match status" value="1"/>
</dbReference>
<dbReference type="NCBIfam" id="TIGR03641">
    <property type="entry name" value="cas1_HMARI"/>
    <property type="match status" value="1"/>
</dbReference>
<comment type="caution">
    <text evidence="10">The sequence shown here is derived from an EMBL/GenBank/DDBJ whole genome shotgun (WGS) entry which is preliminary data.</text>
</comment>
<dbReference type="Pfam" id="PF01867">
    <property type="entry name" value="Cas_Cas1"/>
    <property type="match status" value="1"/>
</dbReference>
<dbReference type="GO" id="GO:0003677">
    <property type="term" value="F:DNA binding"/>
    <property type="evidence" value="ECO:0007669"/>
    <property type="project" value="UniProtKB-KW"/>
</dbReference>
<keyword evidence="1 9" id="KW-0540">Nuclease</keyword>
<evidence type="ECO:0000256" key="5">
    <source>
        <dbReference type="ARBA" id="ARBA00022842"/>
    </source>
</evidence>
<dbReference type="GO" id="GO:0016787">
    <property type="term" value="F:hydrolase activity"/>
    <property type="evidence" value="ECO:0007669"/>
    <property type="project" value="UniProtKB-KW"/>
</dbReference>
<feature type="binding site" evidence="9">
    <location>
        <position position="174"/>
    </location>
    <ligand>
        <name>Mn(2+)</name>
        <dbReference type="ChEBI" id="CHEBI:29035"/>
    </ligand>
</feature>
<dbReference type="PANTHER" id="PTHR43219:SF1">
    <property type="entry name" value="CRISPR-ASSOCIATED ENDONUCLEASE CAS1"/>
    <property type="match status" value="1"/>
</dbReference>
<reference evidence="10 11" key="1">
    <citation type="submission" date="2018-04" db="EMBL/GenBank/DDBJ databases">
        <title>Genomic Encyclopedia of Type Strains, Phase IV (KMG-IV): sequencing the most valuable type-strain genomes for metagenomic binning, comparative biology and taxonomic classification.</title>
        <authorList>
            <person name="Goeker M."/>
        </authorList>
    </citation>
    <scope>NUCLEOTIDE SEQUENCE [LARGE SCALE GENOMIC DNA]</scope>
    <source>
        <strain evidence="10 11">DSM 14823</strain>
    </source>
</reference>
<keyword evidence="5 9" id="KW-0460">Magnesium</keyword>
<organism evidence="10 11">
    <name type="scientific">Victivallis vadensis</name>
    <dbReference type="NCBI Taxonomy" id="172901"/>
    <lineage>
        <taxon>Bacteria</taxon>
        <taxon>Pseudomonadati</taxon>
        <taxon>Lentisphaerota</taxon>
        <taxon>Lentisphaeria</taxon>
        <taxon>Victivallales</taxon>
        <taxon>Victivallaceae</taxon>
        <taxon>Victivallis</taxon>
    </lineage>
</organism>
<dbReference type="HAMAP" id="MF_01470">
    <property type="entry name" value="Cas1"/>
    <property type="match status" value="1"/>
</dbReference>
<evidence type="ECO:0000256" key="3">
    <source>
        <dbReference type="ARBA" id="ARBA00022759"/>
    </source>
</evidence>
<dbReference type="GeneID" id="78294107"/>
<evidence type="ECO:0000256" key="4">
    <source>
        <dbReference type="ARBA" id="ARBA00022801"/>
    </source>
</evidence>
<dbReference type="Gene3D" id="1.20.120.920">
    <property type="entry name" value="CRISPR-associated endonuclease Cas1, C-terminal domain"/>
    <property type="match status" value="1"/>
</dbReference>
<sequence>MNLYLTRSGRLRRRDNTLRFERVNLPETEDPEVEAEALEEGKADAVQALPVESIDAVYVFGELSVNTKLINFLNCKKVPVHFFNWYGHHTGTLLPHAEQLSGDLVIRQGEAYRNPEERLMICRNLLEAVFHNILSVLQYYQRRKGGLEKSIAAVKELEQKLAEQDTPEGLMGLEGNVRKLYYQSWPVWLGKTAEHFKRVYHPPDNPLNALISFLNSLLYTACVSELYRTALYPGISYLHTPQTRRFSLALDLVEPFKPLLVDRMIFRLLDSRAIGDRDFRKHSNGFLLTDDARRRILQEWDQELRRTVHYAPLNRSVSYRQLLRLDCYKLINFLLEGREYLPYRIGY</sequence>
<dbReference type="GO" id="GO:0004520">
    <property type="term" value="F:DNA endonuclease activity"/>
    <property type="evidence" value="ECO:0007669"/>
    <property type="project" value="InterPro"/>
</dbReference>
<gene>
    <name evidence="9" type="primary">cas1</name>
    <name evidence="10" type="ORF">C8D82_103122</name>
</gene>
<dbReference type="InterPro" id="IPR042206">
    <property type="entry name" value="CRISPR-assoc_Cas1_C"/>
</dbReference>
<dbReference type="EMBL" id="QEKH01000003">
    <property type="protein sequence ID" value="PVY45208.1"/>
    <property type="molecule type" value="Genomic_DNA"/>
</dbReference>
<comment type="subunit">
    <text evidence="9">Homodimer, forms a heterotetramer with a Cas2 homodimer.</text>
</comment>
<evidence type="ECO:0000256" key="9">
    <source>
        <dbReference type="HAMAP-Rule" id="MF_01470"/>
    </source>
</evidence>
<comment type="function">
    <text evidence="9">CRISPR (clustered regularly interspaced short palindromic repeat), is an adaptive immune system that provides protection against mobile genetic elements (viruses, transposable elements and conjugative plasmids). CRISPR clusters contain spacers, sequences complementary to antecedent mobile elements, and target invading nucleic acids. CRISPR clusters are transcribed and processed into CRISPR RNA (crRNA). Acts as a dsDNA endonuclease. Involved in the integration of spacer DNA into the CRISPR cassette.</text>
</comment>
<dbReference type="InterPro" id="IPR019858">
    <property type="entry name" value="CRISPR-assoc_Cas1_HMARI/TNEAP"/>
</dbReference>
<dbReference type="PANTHER" id="PTHR43219">
    <property type="entry name" value="CRISPR-ASSOCIATED ENDONUCLEASE CAS1"/>
    <property type="match status" value="1"/>
</dbReference>
<comment type="cofactor">
    <cofactor evidence="9">
        <name>Mg(2+)</name>
        <dbReference type="ChEBI" id="CHEBI:18420"/>
    </cofactor>
    <cofactor evidence="9">
        <name>Mn(2+)</name>
        <dbReference type="ChEBI" id="CHEBI:29035"/>
    </cofactor>
</comment>
<comment type="similarity">
    <text evidence="9">Belongs to the CRISPR-associated endonuclease Cas1 family.</text>
</comment>